<keyword evidence="3" id="KW-1185">Reference proteome</keyword>
<keyword evidence="1" id="KW-0560">Oxidoreductase</keyword>
<name>A0ABQ9E0Q5_TEGGR</name>
<dbReference type="Pfam" id="PF00106">
    <property type="entry name" value="adh_short"/>
    <property type="match status" value="2"/>
</dbReference>
<evidence type="ECO:0000313" key="3">
    <source>
        <dbReference type="Proteomes" id="UP001217089"/>
    </source>
</evidence>
<dbReference type="InterPro" id="IPR036291">
    <property type="entry name" value="NAD(P)-bd_dom_sf"/>
</dbReference>
<accession>A0ABQ9E0Q5</accession>
<evidence type="ECO:0000256" key="1">
    <source>
        <dbReference type="ARBA" id="ARBA00023002"/>
    </source>
</evidence>
<proteinExistence type="predicted"/>
<comment type="caution">
    <text evidence="2">The sequence shown here is derived from an EMBL/GenBank/DDBJ whole genome shotgun (WGS) entry which is preliminary data.</text>
</comment>
<gene>
    <name evidence="2" type="ORF">KUTeg_023119</name>
</gene>
<dbReference type="PANTHER" id="PTHR43658:SF8">
    <property type="entry name" value="17-BETA-HYDROXYSTEROID DEHYDROGENASE 14-RELATED"/>
    <property type="match status" value="1"/>
</dbReference>
<dbReference type="SUPFAM" id="SSF51735">
    <property type="entry name" value="NAD(P)-binding Rossmann-fold domains"/>
    <property type="match status" value="1"/>
</dbReference>
<dbReference type="Gene3D" id="3.40.50.720">
    <property type="entry name" value="NAD(P)-binding Rossmann-like Domain"/>
    <property type="match status" value="2"/>
</dbReference>
<protein>
    <submittedName>
        <fullName evidence="2">Uncharacterized protein</fullName>
    </submittedName>
</protein>
<sequence>MHTVNVRVLMASTMCSPTQCCRYKDKITIITGGSSGIGRGCVEVFVYDLLSVKHGSKVVFCSNAPEEGRAVEAEMNKIGECNFIPCDVTQEKEIENVVQQTVEKIWENRLLNKQCWHTYHALPHLRKTAGNIINTSSLVAQMAQSMAVTYVATKGAIML</sequence>
<dbReference type="PANTHER" id="PTHR43658">
    <property type="entry name" value="SHORT-CHAIN DEHYDROGENASE/REDUCTASE"/>
    <property type="match status" value="1"/>
</dbReference>
<evidence type="ECO:0000313" key="2">
    <source>
        <dbReference type="EMBL" id="KAJ8299059.1"/>
    </source>
</evidence>
<dbReference type="EMBL" id="JARBDR010000921">
    <property type="protein sequence ID" value="KAJ8299059.1"/>
    <property type="molecule type" value="Genomic_DNA"/>
</dbReference>
<dbReference type="Proteomes" id="UP001217089">
    <property type="component" value="Unassembled WGS sequence"/>
</dbReference>
<organism evidence="2 3">
    <name type="scientific">Tegillarca granosa</name>
    <name type="common">Malaysian cockle</name>
    <name type="synonym">Anadara granosa</name>
    <dbReference type="NCBI Taxonomy" id="220873"/>
    <lineage>
        <taxon>Eukaryota</taxon>
        <taxon>Metazoa</taxon>
        <taxon>Spiralia</taxon>
        <taxon>Lophotrochozoa</taxon>
        <taxon>Mollusca</taxon>
        <taxon>Bivalvia</taxon>
        <taxon>Autobranchia</taxon>
        <taxon>Pteriomorphia</taxon>
        <taxon>Arcoida</taxon>
        <taxon>Arcoidea</taxon>
        <taxon>Arcidae</taxon>
        <taxon>Tegillarca</taxon>
    </lineage>
</organism>
<dbReference type="PRINTS" id="PR00081">
    <property type="entry name" value="GDHRDH"/>
</dbReference>
<reference evidence="2 3" key="1">
    <citation type="submission" date="2022-12" db="EMBL/GenBank/DDBJ databases">
        <title>Chromosome-level genome of Tegillarca granosa.</title>
        <authorList>
            <person name="Kim J."/>
        </authorList>
    </citation>
    <scope>NUCLEOTIDE SEQUENCE [LARGE SCALE GENOMIC DNA]</scope>
    <source>
        <strain evidence="2">Teg-2019</strain>
        <tissue evidence="2">Adductor muscle</tissue>
    </source>
</reference>
<dbReference type="InterPro" id="IPR002347">
    <property type="entry name" value="SDR_fam"/>
</dbReference>